<proteinExistence type="inferred from homology"/>
<dbReference type="PROSITE" id="PS51273">
    <property type="entry name" value="GATASE_TYPE_1"/>
    <property type="match status" value="1"/>
</dbReference>
<comment type="function">
    <text evidence="4">Catalyzes amidations at positions B, D, E, and G on adenosylcobyrinic A,C-diamide. NH(2) groups are provided by glutamine, and one molecule of ATP is hydrogenolyzed for each amidation.</text>
</comment>
<evidence type="ECO:0000256" key="4">
    <source>
        <dbReference type="HAMAP-Rule" id="MF_00028"/>
    </source>
</evidence>
<dbReference type="Pfam" id="PF07685">
    <property type="entry name" value="GATase_3"/>
    <property type="match status" value="1"/>
</dbReference>
<dbReference type="GO" id="GO:0003824">
    <property type="term" value="F:catalytic activity"/>
    <property type="evidence" value="ECO:0007669"/>
    <property type="project" value="InterPro"/>
</dbReference>
<dbReference type="InterPro" id="IPR011698">
    <property type="entry name" value="GATase_3"/>
</dbReference>
<dbReference type="HAMAP" id="MF_00028">
    <property type="entry name" value="CobQ"/>
    <property type="match status" value="1"/>
</dbReference>
<dbReference type="CDD" id="cd05389">
    <property type="entry name" value="CobQ_N"/>
    <property type="match status" value="1"/>
</dbReference>
<gene>
    <name evidence="4" type="primary">cobQ</name>
    <name evidence="8" type="ORF">BL253_09775</name>
</gene>
<dbReference type="RefSeq" id="WP_076815713.1">
    <property type="nucleotide sequence ID" value="NZ_MOMC01000017.1"/>
</dbReference>
<protein>
    <recommendedName>
        <fullName evidence="4">Cobyric acid synthase</fullName>
    </recommendedName>
</protein>
<keyword evidence="3 4" id="KW-0315">Glutamine amidotransferase</keyword>
<dbReference type="SUPFAM" id="SSF52540">
    <property type="entry name" value="P-loop containing nucleoside triphosphate hydrolases"/>
    <property type="match status" value="1"/>
</dbReference>
<feature type="region of interest" description="Disordered" evidence="5">
    <location>
        <begin position="491"/>
        <end position="520"/>
    </location>
</feature>
<dbReference type="InterPro" id="IPR033949">
    <property type="entry name" value="CobQ_GATase1"/>
</dbReference>
<feature type="active site" evidence="4">
    <location>
        <position position="421"/>
    </location>
</feature>
<dbReference type="InterPro" id="IPR002586">
    <property type="entry name" value="CobQ/CobB/MinD/ParA_Nub-bd_dom"/>
</dbReference>
<name>A0A1V2IFE5_9ACTN</name>
<dbReference type="NCBIfam" id="TIGR00313">
    <property type="entry name" value="cobQ"/>
    <property type="match status" value="1"/>
</dbReference>
<evidence type="ECO:0000256" key="3">
    <source>
        <dbReference type="ARBA" id="ARBA00022962"/>
    </source>
</evidence>
<dbReference type="InterPro" id="IPR027417">
    <property type="entry name" value="P-loop_NTPase"/>
</dbReference>
<dbReference type="PROSITE" id="PS51274">
    <property type="entry name" value="GATASE_COBBQ"/>
    <property type="match status" value="1"/>
</dbReference>
<feature type="domain" description="CobB/CobQ-like glutamine amidotransferase" evidence="7">
    <location>
        <begin position="258"/>
        <end position="427"/>
    </location>
</feature>
<feature type="active site" description="Nucleophile" evidence="4">
    <location>
        <position position="337"/>
    </location>
</feature>
<dbReference type="GO" id="GO:0009236">
    <property type="term" value="P:cobalamin biosynthetic process"/>
    <property type="evidence" value="ECO:0007669"/>
    <property type="project" value="UniProtKB-UniRule"/>
</dbReference>
<reference evidence="9" key="1">
    <citation type="submission" date="2016-10" db="EMBL/GenBank/DDBJ databases">
        <title>Frankia sp. NRRL B-16386 Genome sequencing.</title>
        <authorList>
            <person name="Ghodhbane-Gtari F."/>
            <person name="Swanson E."/>
            <person name="Gueddou A."/>
            <person name="Hezbri K."/>
            <person name="Ktari K."/>
            <person name="Nouioui I."/>
            <person name="Morris K."/>
            <person name="Simpson S."/>
            <person name="Abebe-Akele F."/>
            <person name="Thomas K."/>
            <person name="Gtari M."/>
            <person name="Tisa L.S."/>
        </authorList>
    </citation>
    <scope>NUCLEOTIDE SEQUENCE [LARGE SCALE GENOMIC DNA]</scope>
    <source>
        <strain evidence="9">NRRL B-16386</strain>
    </source>
</reference>
<dbReference type="SUPFAM" id="SSF52317">
    <property type="entry name" value="Class I glutamine amidotransferase-like"/>
    <property type="match status" value="1"/>
</dbReference>
<comment type="caution">
    <text evidence="8">The sequence shown here is derived from an EMBL/GenBank/DDBJ whole genome shotgun (WGS) entry which is preliminary data.</text>
</comment>
<dbReference type="Pfam" id="PF01656">
    <property type="entry name" value="CbiA"/>
    <property type="match status" value="1"/>
</dbReference>
<evidence type="ECO:0000256" key="2">
    <source>
        <dbReference type="ARBA" id="ARBA00022573"/>
    </source>
</evidence>
<comment type="pathway">
    <text evidence="1 4">Cofactor biosynthesis; adenosylcobalamin biosynthesis.</text>
</comment>
<evidence type="ECO:0000259" key="7">
    <source>
        <dbReference type="Pfam" id="PF07685"/>
    </source>
</evidence>
<dbReference type="InterPro" id="IPR029062">
    <property type="entry name" value="Class_I_gatase-like"/>
</dbReference>
<comment type="similarity">
    <text evidence="4">Belongs to the CobB/CobQ family. CobQ subfamily.</text>
</comment>
<sequence length="520" mass="53649">MTGVRGALLVAGTTSDAGKSVLTAGICRWLARQGVRVAPFKAQNMSLNSWVTADGAEIGRAQVMQAAAAGVEPEGAMNPVLLKPGAGHRSQVVLRGRPVAEAGALDYRALKGRLFGEVLASLADLRSRFDVVVCEGAGSPAEINLRATDIANMGLARAAGLPTIVVGDIDRGGVFAAMYGTLALLEPADQELVAGFVVNKFRGERALLEPGLDMLRALTGRPTLGVLPWRDGLGLDVEDSLGLPAPGETRGDPDGSLRVAAVRLPFLSNFTDLDALAAEPGVAVRYADRPEDLDAADLVVLPGTRSTVADLGWLRRRGLDGALARRAAAGRPVLGVCGGYQMLAATIVDDVESGAGRVDGLGLLPVTVRFAADKTLGRPSGVAYGQPVRGYEIHHGVATAHGGEPFLDGCQAGAVWGTTWHGALENDGFRRAFLADVAASAGSPWRPRGEVSFAAVRQRRLDVLGDLVAGHLDTDAVLGLLAGGPPAGLPFVPPGAPPSAMSAPGADRSRGSLPEQGSQL</sequence>
<dbReference type="PANTHER" id="PTHR21343">
    <property type="entry name" value="DETHIOBIOTIN SYNTHETASE"/>
    <property type="match status" value="1"/>
</dbReference>
<accession>A0A1V2IFE5</accession>
<dbReference type="STRING" id="1834516.BL253_09775"/>
<dbReference type="PANTHER" id="PTHR21343:SF1">
    <property type="entry name" value="COBYRIC ACID SYNTHASE"/>
    <property type="match status" value="1"/>
</dbReference>
<keyword evidence="2 4" id="KW-0169">Cobalamin biosynthesis</keyword>
<dbReference type="GO" id="GO:0015420">
    <property type="term" value="F:ABC-type vitamin B12 transporter activity"/>
    <property type="evidence" value="ECO:0007669"/>
    <property type="project" value="UniProtKB-UniRule"/>
</dbReference>
<dbReference type="NCBIfam" id="NF001989">
    <property type="entry name" value="PRK00784.1"/>
    <property type="match status" value="1"/>
</dbReference>
<evidence type="ECO:0000256" key="1">
    <source>
        <dbReference type="ARBA" id="ARBA00004953"/>
    </source>
</evidence>
<dbReference type="AlphaFoldDB" id="A0A1V2IFE5"/>
<dbReference type="InterPro" id="IPR004459">
    <property type="entry name" value="CobQ_synth"/>
</dbReference>
<dbReference type="Gene3D" id="3.40.50.880">
    <property type="match status" value="1"/>
</dbReference>
<organism evidence="8 9">
    <name type="scientific">Pseudofrankia asymbiotica</name>
    <dbReference type="NCBI Taxonomy" id="1834516"/>
    <lineage>
        <taxon>Bacteria</taxon>
        <taxon>Bacillati</taxon>
        <taxon>Actinomycetota</taxon>
        <taxon>Actinomycetes</taxon>
        <taxon>Frankiales</taxon>
        <taxon>Frankiaceae</taxon>
        <taxon>Pseudofrankia</taxon>
    </lineage>
</organism>
<evidence type="ECO:0000259" key="6">
    <source>
        <dbReference type="Pfam" id="PF01656"/>
    </source>
</evidence>
<evidence type="ECO:0000313" key="8">
    <source>
        <dbReference type="EMBL" id="ONH31171.1"/>
    </source>
</evidence>
<dbReference type="Proteomes" id="UP000188929">
    <property type="component" value="Unassembled WGS sequence"/>
</dbReference>
<dbReference type="UniPathway" id="UPA00148"/>
<dbReference type="CDD" id="cd01750">
    <property type="entry name" value="GATase1_CobQ"/>
    <property type="match status" value="1"/>
</dbReference>
<feature type="domain" description="CobQ/CobB/MinD/ParA nucleotide binding" evidence="6">
    <location>
        <begin position="9"/>
        <end position="233"/>
    </location>
</feature>
<dbReference type="OrthoDB" id="9808302at2"/>
<evidence type="ECO:0000313" key="9">
    <source>
        <dbReference type="Proteomes" id="UP000188929"/>
    </source>
</evidence>
<dbReference type="InterPro" id="IPR047045">
    <property type="entry name" value="CobQ_N"/>
</dbReference>
<evidence type="ECO:0000256" key="5">
    <source>
        <dbReference type="SAM" id="MobiDB-lite"/>
    </source>
</evidence>
<dbReference type="EMBL" id="MOMC01000017">
    <property type="protein sequence ID" value="ONH31171.1"/>
    <property type="molecule type" value="Genomic_DNA"/>
</dbReference>
<dbReference type="Gene3D" id="3.40.50.300">
    <property type="entry name" value="P-loop containing nucleotide triphosphate hydrolases"/>
    <property type="match status" value="1"/>
</dbReference>
<keyword evidence="9" id="KW-1185">Reference proteome</keyword>